<accession>A0A9N9U5G0</accession>
<keyword evidence="4" id="KW-1185">Reference proteome</keyword>
<sequence length="289" mass="32191">MAATTDVELGLPQDGYPALANWIAADPDSETFIFRKFNRLAARNLLYLQSELCTLEGSLEKLDSQIGKDRSLKMSARMWEMLVEKAEDNNRPEWEWMELRRDIKDKLKEYHEALILQSSIANLSTPRASVLRRFEDWFRGGARGSQYCIISGQAQGILDDVDDLATLKLVGEEDMLSRFVQDHWPLKGRPGAHTKGNTRYFHLRHAAATVAMISTIVAALELIGAILGLYFVTDRGARLAMIAAFAVLFGLSLRLLTNARRAEIFGASAAYAAVLVVFVSSDLGQPQPS</sequence>
<dbReference type="Proteomes" id="UP000754883">
    <property type="component" value="Unassembled WGS sequence"/>
</dbReference>
<dbReference type="PANTHER" id="PTHR34502:SF4">
    <property type="entry name" value="DUF6594 DOMAIN-CONTAINING PROTEIN"/>
    <property type="match status" value="1"/>
</dbReference>
<dbReference type="Pfam" id="PF20237">
    <property type="entry name" value="DUF6594"/>
    <property type="match status" value="1"/>
</dbReference>
<proteinExistence type="predicted"/>
<feature type="transmembrane region" description="Helical" evidence="1">
    <location>
        <begin position="206"/>
        <end position="231"/>
    </location>
</feature>
<feature type="transmembrane region" description="Helical" evidence="1">
    <location>
        <begin position="264"/>
        <end position="281"/>
    </location>
</feature>
<keyword evidence="1" id="KW-0472">Membrane</keyword>
<evidence type="ECO:0000313" key="3">
    <source>
        <dbReference type="EMBL" id="CAG9975056.1"/>
    </source>
</evidence>
<feature type="domain" description="DUF6594" evidence="2">
    <location>
        <begin position="16"/>
        <end position="276"/>
    </location>
</feature>
<reference evidence="3 4" key="2">
    <citation type="submission" date="2021-10" db="EMBL/GenBank/DDBJ databases">
        <authorList>
            <person name="Piombo E."/>
        </authorList>
    </citation>
    <scope>NUCLEOTIDE SEQUENCE [LARGE SCALE GENOMIC DNA]</scope>
</reference>
<keyword evidence="1" id="KW-1133">Transmembrane helix</keyword>
<gene>
    <name evidence="3" type="ORF">CBYS24578_00016677</name>
</gene>
<evidence type="ECO:0000256" key="1">
    <source>
        <dbReference type="SAM" id="Phobius"/>
    </source>
</evidence>
<protein>
    <recommendedName>
        <fullName evidence="2">DUF6594 domain-containing protein</fullName>
    </recommendedName>
</protein>
<dbReference type="PANTHER" id="PTHR34502">
    <property type="entry name" value="DUF6594 DOMAIN-CONTAINING PROTEIN-RELATED"/>
    <property type="match status" value="1"/>
</dbReference>
<evidence type="ECO:0000259" key="2">
    <source>
        <dbReference type="Pfam" id="PF20237"/>
    </source>
</evidence>
<evidence type="ECO:0000313" key="4">
    <source>
        <dbReference type="Proteomes" id="UP000754883"/>
    </source>
</evidence>
<dbReference type="InterPro" id="IPR046529">
    <property type="entry name" value="DUF6594"/>
</dbReference>
<feature type="transmembrane region" description="Helical" evidence="1">
    <location>
        <begin position="237"/>
        <end position="257"/>
    </location>
</feature>
<dbReference type="EMBL" id="CABFNO020001253">
    <property type="protein sequence ID" value="CAG9975056.1"/>
    <property type="molecule type" value="Genomic_DNA"/>
</dbReference>
<reference evidence="4" key="1">
    <citation type="submission" date="2019-06" db="EMBL/GenBank/DDBJ databases">
        <authorList>
            <person name="Broberg M."/>
        </authorList>
    </citation>
    <scope>NUCLEOTIDE SEQUENCE [LARGE SCALE GENOMIC DNA]</scope>
</reference>
<keyword evidence="1" id="KW-0812">Transmembrane</keyword>
<organism evidence="3 4">
    <name type="scientific">Clonostachys byssicola</name>
    <dbReference type="NCBI Taxonomy" id="160290"/>
    <lineage>
        <taxon>Eukaryota</taxon>
        <taxon>Fungi</taxon>
        <taxon>Dikarya</taxon>
        <taxon>Ascomycota</taxon>
        <taxon>Pezizomycotina</taxon>
        <taxon>Sordariomycetes</taxon>
        <taxon>Hypocreomycetidae</taxon>
        <taxon>Hypocreales</taxon>
        <taxon>Bionectriaceae</taxon>
        <taxon>Clonostachys</taxon>
    </lineage>
</organism>
<comment type="caution">
    <text evidence="3">The sequence shown here is derived from an EMBL/GenBank/DDBJ whole genome shotgun (WGS) entry which is preliminary data.</text>
</comment>
<name>A0A9N9U5G0_9HYPO</name>
<dbReference type="AlphaFoldDB" id="A0A9N9U5G0"/>
<dbReference type="OrthoDB" id="5342093at2759"/>